<dbReference type="AlphaFoldDB" id="A0A974C323"/>
<protein>
    <recommendedName>
        <fullName evidence="5">Pappalysin-1</fullName>
        <ecNumber evidence="4">3.4.24.79</ecNumber>
    </recommendedName>
    <alternativeName>
        <fullName evidence="6">Insulin-like growth factor-dependent IGF-binding protein 4 protease</fullName>
    </alternativeName>
    <alternativeName>
        <fullName evidence="7">Pregnancy-associated plasma protein A</fullName>
    </alternativeName>
</protein>
<feature type="domain" description="Sushi" evidence="9">
    <location>
        <begin position="153"/>
        <end position="213"/>
    </location>
</feature>
<dbReference type="CDD" id="cd00033">
    <property type="entry name" value="CCP"/>
    <property type="match status" value="2"/>
</dbReference>
<feature type="disulfide bond" evidence="8">
    <location>
        <begin position="155"/>
        <end position="198"/>
    </location>
</feature>
<evidence type="ECO:0000256" key="5">
    <source>
        <dbReference type="ARBA" id="ARBA00067550"/>
    </source>
</evidence>
<keyword evidence="8" id="KW-0768">Sushi</keyword>
<dbReference type="SUPFAM" id="SSF57535">
    <property type="entry name" value="Complement control module/SCR domain"/>
    <property type="match status" value="3"/>
</dbReference>
<keyword evidence="1 8" id="KW-1015">Disulfide bond</keyword>
<feature type="non-terminal residue" evidence="10">
    <location>
        <position position="280"/>
    </location>
</feature>
<evidence type="ECO:0000256" key="3">
    <source>
        <dbReference type="ARBA" id="ARBA00065954"/>
    </source>
</evidence>
<dbReference type="Gene3D" id="2.10.70.10">
    <property type="entry name" value="Complement Module, domain 1"/>
    <property type="match status" value="3"/>
</dbReference>
<dbReference type="OMA" id="ATRFSYE"/>
<dbReference type="GO" id="GO:0007166">
    <property type="term" value="P:cell surface receptor signaling pathway"/>
    <property type="evidence" value="ECO:0007669"/>
    <property type="project" value="TreeGrafter"/>
</dbReference>
<dbReference type="EMBL" id="CM004481">
    <property type="protein sequence ID" value="OCT65662.1"/>
    <property type="molecule type" value="Genomic_DNA"/>
</dbReference>
<comment type="catalytic activity">
    <reaction evidence="2">
        <text>Cleavage of the 135-Met-|-Lys-136 bond in insulin-like growth factor binding protein (IGFBP)-4, and the 143-Ser-|-Lys-144 bond in IGFBP-5.</text>
        <dbReference type="EC" id="3.4.24.79"/>
    </reaction>
</comment>
<feature type="non-terminal residue" evidence="10">
    <location>
        <position position="1"/>
    </location>
</feature>
<accession>A0A974C323</accession>
<dbReference type="Proteomes" id="UP000694892">
    <property type="component" value="Chromosome 8S"/>
</dbReference>
<dbReference type="GO" id="GO:0004222">
    <property type="term" value="F:metalloendopeptidase activity"/>
    <property type="evidence" value="ECO:0007669"/>
    <property type="project" value="TreeGrafter"/>
</dbReference>
<dbReference type="Pfam" id="PF00084">
    <property type="entry name" value="Sushi"/>
    <property type="match status" value="2"/>
</dbReference>
<evidence type="ECO:0000313" key="11">
    <source>
        <dbReference type="Proteomes" id="UP000694892"/>
    </source>
</evidence>
<evidence type="ECO:0000256" key="8">
    <source>
        <dbReference type="PROSITE-ProRule" id="PRU00302"/>
    </source>
</evidence>
<dbReference type="PROSITE" id="PS50923">
    <property type="entry name" value="SUSHI"/>
    <property type="match status" value="2"/>
</dbReference>
<dbReference type="PANTHER" id="PTHR46130:SF2">
    <property type="entry name" value="PAPPALYSIN-1"/>
    <property type="match status" value="1"/>
</dbReference>
<dbReference type="SMART" id="SM00032">
    <property type="entry name" value="CCP"/>
    <property type="match status" value="3"/>
</dbReference>
<dbReference type="InterPro" id="IPR035976">
    <property type="entry name" value="Sushi/SCR/CCP_sf"/>
</dbReference>
<dbReference type="PANTHER" id="PTHR46130">
    <property type="entry name" value="LAMGL DOMAIN-CONTAINING PROTEIN"/>
    <property type="match status" value="1"/>
</dbReference>
<evidence type="ECO:0000256" key="2">
    <source>
        <dbReference type="ARBA" id="ARBA00052840"/>
    </source>
</evidence>
<dbReference type="GO" id="GO:0005615">
    <property type="term" value="C:extracellular space"/>
    <property type="evidence" value="ECO:0007669"/>
    <property type="project" value="TreeGrafter"/>
</dbReference>
<evidence type="ECO:0000256" key="7">
    <source>
        <dbReference type="ARBA" id="ARBA00077848"/>
    </source>
</evidence>
<feature type="domain" description="Sushi" evidence="9">
    <location>
        <begin position="23"/>
        <end position="84"/>
    </location>
</feature>
<dbReference type="InterPro" id="IPR043543">
    <property type="entry name" value="PAPPA/PAPPA2"/>
</dbReference>
<dbReference type="GO" id="GO:0006508">
    <property type="term" value="P:proteolysis"/>
    <property type="evidence" value="ECO:0007669"/>
    <property type="project" value="TreeGrafter"/>
</dbReference>
<sequence length="280" mass="31501">FESHIILTCRDGKWSKQVTCEPVDCGFPDKSHIHPAIFTCPQGTTYGKQCSFQCRLPAQLRGTNNMLTCIEDGLWSFPESICELMCLAPPPLPNAILQTARCHGDGHKVGSFCKYRCKQGFHVSDPLKKTKKKAFKTQCMEDGSWHQGKCVPITCKPPHPKFRGLYQCTHGFQFNSECKLMCEDSNNQSDKGHNVIQCRKDGTWSGSFHLCQNIKGQCPTPHQMKNSMKIHCSEGNEIGAECLPICLNHNVEDNKLEAVILPANITEKNLPHWMSPLRVK</sequence>
<evidence type="ECO:0000256" key="4">
    <source>
        <dbReference type="ARBA" id="ARBA00066853"/>
    </source>
</evidence>
<dbReference type="FunFam" id="2.10.70.10:FF:000061">
    <property type="entry name" value="Pappalysin 1"/>
    <property type="match status" value="1"/>
</dbReference>
<evidence type="ECO:0000256" key="6">
    <source>
        <dbReference type="ARBA" id="ARBA00075042"/>
    </source>
</evidence>
<comment type="caution">
    <text evidence="8">Lacks conserved residue(s) required for the propagation of feature annotation.</text>
</comment>
<organism evidence="10 11">
    <name type="scientific">Xenopus laevis</name>
    <name type="common">African clawed frog</name>
    <dbReference type="NCBI Taxonomy" id="8355"/>
    <lineage>
        <taxon>Eukaryota</taxon>
        <taxon>Metazoa</taxon>
        <taxon>Chordata</taxon>
        <taxon>Craniata</taxon>
        <taxon>Vertebrata</taxon>
        <taxon>Euteleostomi</taxon>
        <taxon>Amphibia</taxon>
        <taxon>Batrachia</taxon>
        <taxon>Anura</taxon>
        <taxon>Pipoidea</taxon>
        <taxon>Pipidae</taxon>
        <taxon>Xenopodinae</taxon>
        <taxon>Xenopus</taxon>
        <taxon>Xenopus</taxon>
    </lineage>
</organism>
<evidence type="ECO:0000256" key="1">
    <source>
        <dbReference type="ARBA" id="ARBA00023157"/>
    </source>
</evidence>
<reference evidence="11" key="1">
    <citation type="journal article" date="2016" name="Nature">
        <title>Genome evolution in the allotetraploid frog Xenopus laevis.</title>
        <authorList>
            <person name="Session A.M."/>
            <person name="Uno Y."/>
            <person name="Kwon T."/>
            <person name="Chapman J.A."/>
            <person name="Toyoda A."/>
            <person name="Takahashi S."/>
            <person name="Fukui A."/>
            <person name="Hikosaka A."/>
            <person name="Suzuki A."/>
            <person name="Kondo M."/>
            <person name="van Heeringen S.J."/>
            <person name="Quigley I."/>
            <person name="Heinz S."/>
            <person name="Ogino H."/>
            <person name="Ochi H."/>
            <person name="Hellsten U."/>
            <person name="Lyons J.B."/>
            <person name="Simakov O."/>
            <person name="Putnam N."/>
            <person name="Stites J."/>
            <person name="Kuroki Y."/>
            <person name="Tanaka T."/>
            <person name="Michiue T."/>
            <person name="Watanabe M."/>
            <person name="Bogdanovic O."/>
            <person name="Lister R."/>
            <person name="Georgiou G."/>
            <person name="Paranjpe S.S."/>
            <person name="van Kruijsbergen I."/>
            <person name="Shu S."/>
            <person name="Carlson J."/>
            <person name="Kinoshita T."/>
            <person name="Ohta Y."/>
            <person name="Mawaribuchi S."/>
            <person name="Jenkins J."/>
            <person name="Grimwood J."/>
            <person name="Schmutz J."/>
            <person name="Mitros T."/>
            <person name="Mozaffari S.V."/>
            <person name="Suzuki Y."/>
            <person name="Haramoto Y."/>
            <person name="Yamamoto T.S."/>
            <person name="Takagi C."/>
            <person name="Heald R."/>
            <person name="Miller K."/>
            <person name="Haudenschild C."/>
            <person name="Kitzman J."/>
            <person name="Nakayama T."/>
            <person name="Izutsu Y."/>
            <person name="Robert J."/>
            <person name="Fortriede J."/>
            <person name="Burns K."/>
            <person name="Lotay V."/>
            <person name="Karimi K."/>
            <person name="Yasuoka Y."/>
            <person name="Dichmann D.S."/>
            <person name="Flajnik M.F."/>
            <person name="Houston D.W."/>
            <person name="Shendure J."/>
            <person name="DuPasquier L."/>
            <person name="Vize P.D."/>
            <person name="Zorn A.M."/>
            <person name="Ito M."/>
            <person name="Marcotte E.M."/>
            <person name="Wallingford J.B."/>
            <person name="Ito Y."/>
            <person name="Asashima M."/>
            <person name="Ueno N."/>
            <person name="Matsuda Y."/>
            <person name="Veenstra G.J."/>
            <person name="Fujiyama A."/>
            <person name="Harland R.M."/>
            <person name="Taira M."/>
            <person name="Rokhsar D.S."/>
        </authorList>
    </citation>
    <scope>NUCLEOTIDE SEQUENCE [LARGE SCALE GENOMIC DNA]</scope>
    <source>
        <strain evidence="11">J</strain>
    </source>
</reference>
<dbReference type="FunFam" id="2.10.70.10:FF:000045">
    <property type="entry name" value="Pappalysin 1"/>
    <property type="match status" value="1"/>
</dbReference>
<evidence type="ECO:0000259" key="9">
    <source>
        <dbReference type="PROSITE" id="PS50923"/>
    </source>
</evidence>
<comment type="subunit">
    <text evidence="3">Homodimer; disulfide-linked. In pregnancy serum, predominantly found as a disulfide-linked 2:2 heterotetramer with the proform of PRG2.</text>
</comment>
<evidence type="ECO:0000313" key="10">
    <source>
        <dbReference type="EMBL" id="OCT65662.1"/>
    </source>
</evidence>
<proteinExistence type="predicted"/>
<dbReference type="InterPro" id="IPR000436">
    <property type="entry name" value="Sushi_SCR_CCP_dom"/>
</dbReference>
<gene>
    <name evidence="10" type="ORF">XELAEV_1804189710mg</name>
</gene>
<name>A0A974C323_XENLA</name>
<dbReference type="FunFam" id="2.10.70.10:FF:000057">
    <property type="entry name" value="Pappalysin 1"/>
    <property type="match status" value="1"/>
</dbReference>
<dbReference type="EC" id="3.4.24.79" evidence="4"/>